<feature type="binding site" evidence="4">
    <location>
        <position position="275"/>
    </location>
    <ligand>
        <name>S-adenosyl-L-methionine</name>
        <dbReference type="ChEBI" id="CHEBI:59789"/>
    </ligand>
</feature>
<dbReference type="InterPro" id="IPR029063">
    <property type="entry name" value="SAM-dependent_MTases_sf"/>
</dbReference>
<evidence type="ECO:0000256" key="1">
    <source>
        <dbReference type="ARBA" id="ARBA00022603"/>
    </source>
</evidence>
<feature type="binding site" evidence="4">
    <location>
        <position position="304"/>
    </location>
    <ligand>
        <name>S-adenosyl-L-methionine</name>
        <dbReference type="ChEBI" id="CHEBI:59789"/>
    </ligand>
</feature>
<evidence type="ECO:0000313" key="6">
    <source>
        <dbReference type="EMBL" id="SUB75441.1"/>
    </source>
</evidence>
<accession>A0A379DCW7</accession>
<dbReference type="EMBL" id="UGTH01000001">
    <property type="protein sequence ID" value="SUB75441.1"/>
    <property type="molecule type" value="Genomic_DNA"/>
</dbReference>
<feature type="binding site" evidence="4">
    <location>
        <position position="370"/>
    </location>
    <ligand>
        <name>S-adenosyl-L-methionine</name>
        <dbReference type="ChEBI" id="CHEBI:59789"/>
    </ligand>
</feature>
<evidence type="ECO:0000256" key="4">
    <source>
        <dbReference type="PROSITE-ProRule" id="PRU01024"/>
    </source>
</evidence>
<evidence type="ECO:0000256" key="3">
    <source>
        <dbReference type="ARBA" id="ARBA00022691"/>
    </source>
</evidence>
<keyword evidence="1 4" id="KW-0489">Methyltransferase</keyword>
<keyword evidence="3 4" id="KW-0949">S-adenosyl-L-methionine</keyword>
<sequence length="532" mass="60885">MKKILTGTIIDSKFPNKSTVVGENFELKIKGGIKGQVVEIKKAGHRKGKLINVLKSAPIETENNCEHLEVCGGCTYQRFSYENEIEYKRELLNKLYRDEGFDFDIEMVASPVYKDYRNKMEYTFSDEYKDGPLALGLHMKNRFYEVVNTTDCNIVSQDFNTIRAFTRDYFDGVLKPYHKMRHVGNLRHLLIRKSILGEILVNLVTTSEEFDYTTYFEELLKLELDGKIVGIIHTKNDALSDAIVPEVVEVYYGRDYLNEEVLGLKFKVGLYSFFQTNTKSAEVLYSLARDMLGNMGDKVLLDLYCGTGTITQIMGQGTKEALGIEIVEEAVEAARENAKLNGMTNIKFIADDVLNAVKDLEYVPDVIVLDPPREGINPKAIDKIIDFSPEKFLYISCNPVTQARDLKKFVERGYEIVQIKALDQFPRTSHVETVALLSKLDVDKHIDVEIKLDELDLTSAESKATYAQIKEYILEKFNLKVSTLYIAQIKRKCGIELREHYNKSKKDKQVIPQCTPEKEEAIMDALRHFKMI</sequence>
<dbReference type="CDD" id="cd02440">
    <property type="entry name" value="AdoMet_MTases"/>
    <property type="match status" value="1"/>
</dbReference>
<dbReference type="PROSITE" id="PS51687">
    <property type="entry name" value="SAM_MT_RNA_M5U"/>
    <property type="match status" value="1"/>
</dbReference>
<dbReference type="Pfam" id="PF05958">
    <property type="entry name" value="tRNA_U5-meth_tr"/>
    <property type="match status" value="1"/>
</dbReference>
<dbReference type="PANTHER" id="PTHR11061:SF30">
    <property type="entry name" value="TRNA (URACIL(54)-C(5))-METHYLTRANSFERASE"/>
    <property type="match status" value="1"/>
</dbReference>
<dbReference type="RefSeq" id="WP_004819898.1">
    <property type="nucleotide sequence ID" value="NZ_UGTH01000001.1"/>
</dbReference>
<dbReference type="FunFam" id="3.40.50.150:FF:000009">
    <property type="entry name" value="23S rRNA (Uracil(1939)-C(5))-methyltransferase RlmD"/>
    <property type="match status" value="1"/>
</dbReference>
<protein>
    <submittedName>
        <fullName evidence="6">23S rRNA (Uracil-C(5))-methyltransferase RlmCD</fullName>
        <ecNumber evidence="6">2.1.1.189</ecNumber>
    </submittedName>
</protein>
<dbReference type="SUPFAM" id="SSF53335">
    <property type="entry name" value="S-adenosyl-L-methionine-dependent methyltransferases"/>
    <property type="match status" value="1"/>
</dbReference>
<dbReference type="InterPro" id="IPR030390">
    <property type="entry name" value="MeTrfase_TrmA_AS"/>
</dbReference>
<dbReference type="PROSITE" id="PS01230">
    <property type="entry name" value="TRMA_1"/>
    <property type="match status" value="1"/>
</dbReference>
<dbReference type="Gene3D" id="2.40.50.1070">
    <property type="match status" value="1"/>
</dbReference>
<dbReference type="Gene3D" id="3.40.50.150">
    <property type="entry name" value="Vaccinia Virus protein VP39"/>
    <property type="match status" value="1"/>
</dbReference>
<dbReference type="GO" id="GO:0070475">
    <property type="term" value="P:rRNA base methylation"/>
    <property type="evidence" value="ECO:0007669"/>
    <property type="project" value="TreeGrafter"/>
</dbReference>
<gene>
    <name evidence="6" type="primary">rlmCD</name>
    <name evidence="6" type="ORF">NCTC11088_01236</name>
</gene>
<dbReference type="GO" id="GO:0070041">
    <property type="term" value="F:rRNA (uridine-C5-)-methyltransferase activity"/>
    <property type="evidence" value="ECO:0007669"/>
    <property type="project" value="TreeGrafter"/>
</dbReference>
<comment type="similarity">
    <text evidence="4">Belongs to the class I-like SAM-binding methyltransferase superfamily. RNA M5U methyltransferase family.</text>
</comment>
<dbReference type="AlphaFoldDB" id="A0A379DCW7"/>
<dbReference type="Proteomes" id="UP000254777">
    <property type="component" value="Unassembled WGS sequence"/>
</dbReference>
<organism evidence="6 7">
    <name type="scientific">Peptoniphilus indolicus</name>
    <dbReference type="NCBI Taxonomy" id="33030"/>
    <lineage>
        <taxon>Bacteria</taxon>
        <taxon>Bacillati</taxon>
        <taxon>Bacillota</taxon>
        <taxon>Tissierellia</taxon>
        <taxon>Tissierellales</taxon>
        <taxon>Peptoniphilaceae</taxon>
        <taxon>Peptoniphilus</taxon>
    </lineage>
</organism>
<keyword evidence="2 4" id="KW-0808">Transferase</keyword>
<evidence type="ECO:0000313" key="7">
    <source>
        <dbReference type="Proteomes" id="UP000254777"/>
    </source>
</evidence>
<feature type="active site" description="Nucleophile" evidence="4">
    <location>
        <position position="397"/>
    </location>
</feature>
<feature type="binding site" evidence="4">
    <location>
        <position position="325"/>
    </location>
    <ligand>
        <name>S-adenosyl-L-methionine</name>
        <dbReference type="ChEBI" id="CHEBI:59789"/>
    </ligand>
</feature>
<feature type="active site" evidence="5">
    <location>
        <position position="397"/>
    </location>
</feature>
<dbReference type="NCBIfam" id="TIGR00479">
    <property type="entry name" value="rumA"/>
    <property type="match status" value="1"/>
</dbReference>
<evidence type="ECO:0000256" key="2">
    <source>
        <dbReference type="ARBA" id="ARBA00022679"/>
    </source>
</evidence>
<name>A0A379DCW7_9FIRM</name>
<dbReference type="EC" id="2.1.1.189" evidence="6"/>
<dbReference type="InterPro" id="IPR010280">
    <property type="entry name" value="U5_MeTrfase_fam"/>
</dbReference>
<evidence type="ECO:0000256" key="5">
    <source>
        <dbReference type="PROSITE-ProRule" id="PRU10015"/>
    </source>
</evidence>
<dbReference type="PANTHER" id="PTHR11061">
    <property type="entry name" value="RNA M5U METHYLTRANSFERASE"/>
    <property type="match status" value="1"/>
</dbReference>
<reference evidence="6 7" key="1">
    <citation type="submission" date="2018-06" db="EMBL/GenBank/DDBJ databases">
        <authorList>
            <consortium name="Pathogen Informatics"/>
            <person name="Doyle S."/>
        </authorList>
    </citation>
    <scope>NUCLEOTIDE SEQUENCE [LARGE SCALE GENOMIC DNA]</scope>
    <source>
        <strain evidence="6 7">NCTC11088</strain>
    </source>
</reference>
<proteinExistence type="inferred from homology"/>